<protein>
    <submittedName>
        <fullName evidence="2">Uncharacterized protein</fullName>
    </submittedName>
</protein>
<dbReference type="AlphaFoldDB" id="A0A8D0YLQ2"/>
<reference evidence="2" key="1">
    <citation type="submission" date="2025-08" db="UniProtKB">
        <authorList>
            <consortium name="Ensembl"/>
        </authorList>
    </citation>
    <scope>IDENTIFICATION</scope>
</reference>
<keyword evidence="1" id="KW-0812">Transmembrane</keyword>
<evidence type="ECO:0000313" key="3">
    <source>
        <dbReference type="Proteomes" id="UP000694720"/>
    </source>
</evidence>
<keyword evidence="1" id="KW-0472">Membrane</keyword>
<proteinExistence type="predicted"/>
<dbReference type="Proteomes" id="UP000694720">
    <property type="component" value="Unplaced"/>
</dbReference>
<accession>A0A8D0YLQ2</accession>
<feature type="transmembrane region" description="Helical" evidence="1">
    <location>
        <begin position="14"/>
        <end position="37"/>
    </location>
</feature>
<dbReference type="Ensembl" id="ENSSSCT00035012486.1">
    <property type="protein sequence ID" value="ENSSSCP00035004218.1"/>
    <property type="gene ID" value="ENSSSCG00035009986.1"/>
</dbReference>
<organism evidence="2 3">
    <name type="scientific">Sus scrofa</name>
    <name type="common">Pig</name>
    <dbReference type="NCBI Taxonomy" id="9823"/>
    <lineage>
        <taxon>Eukaryota</taxon>
        <taxon>Metazoa</taxon>
        <taxon>Chordata</taxon>
        <taxon>Craniata</taxon>
        <taxon>Vertebrata</taxon>
        <taxon>Euteleostomi</taxon>
        <taxon>Mammalia</taxon>
        <taxon>Eutheria</taxon>
        <taxon>Laurasiatheria</taxon>
        <taxon>Artiodactyla</taxon>
        <taxon>Suina</taxon>
        <taxon>Suidae</taxon>
        <taxon>Sus</taxon>
    </lineage>
</organism>
<evidence type="ECO:0000313" key="2">
    <source>
        <dbReference type="Ensembl" id="ENSSSCP00035004218.1"/>
    </source>
</evidence>
<sequence>MLVHFLSKGRENKFPFLVALSSSTFSFIILEITRWLLQTTDDVITVMASDHGRLPTLALWEQNVPKCLPLSHGYPYSHGFATGRAQTILMPCLSFLGPNEINCLYCADPPLFILPCSDMYENTTAMFAVAGFNLCCSLTPLSSSSPPTFLFSQPFCVTALMKGGPRLSPALGPICRLSLFFMGCPSAYIGGLLLKHP</sequence>
<keyword evidence="1" id="KW-1133">Transmembrane helix</keyword>
<name>A0A8D0YLQ2_PIG</name>
<evidence type="ECO:0000256" key="1">
    <source>
        <dbReference type="SAM" id="Phobius"/>
    </source>
</evidence>